<dbReference type="RefSeq" id="XP_007769004.1">
    <property type="nucleotide sequence ID" value="XM_007770814.1"/>
</dbReference>
<dbReference type="AlphaFoldDB" id="A0A5M3MNW9"/>
<dbReference type="InterPro" id="IPR011009">
    <property type="entry name" value="Kinase-like_dom_sf"/>
</dbReference>
<reference evidence="5" key="1">
    <citation type="journal article" date="2012" name="Science">
        <title>The Paleozoic origin of enzymatic lignin decomposition reconstructed from 31 fungal genomes.</title>
        <authorList>
            <person name="Floudas D."/>
            <person name="Binder M."/>
            <person name="Riley R."/>
            <person name="Barry K."/>
            <person name="Blanchette R.A."/>
            <person name="Henrissat B."/>
            <person name="Martinez A.T."/>
            <person name="Otillar R."/>
            <person name="Spatafora J.W."/>
            <person name="Yadav J.S."/>
            <person name="Aerts A."/>
            <person name="Benoit I."/>
            <person name="Boyd A."/>
            <person name="Carlson A."/>
            <person name="Copeland A."/>
            <person name="Coutinho P.M."/>
            <person name="de Vries R.P."/>
            <person name="Ferreira P."/>
            <person name="Findley K."/>
            <person name="Foster B."/>
            <person name="Gaskell J."/>
            <person name="Glotzer D."/>
            <person name="Gorecki P."/>
            <person name="Heitman J."/>
            <person name="Hesse C."/>
            <person name="Hori C."/>
            <person name="Igarashi K."/>
            <person name="Jurgens J.A."/>
            <person name="Kallen N."/>
            <person name="Kersten P."/>
            <person name="Kohler A."/>
            <person name="Kuees U."/>
            <person name="Kumar T.K.A."/>
            <person name="Kuo A."/>
            <person name="LaButti K."/>
            <person name="Larrondo L.F."/>
            <person name="Lindquist E."/>
            <person name="Ling A."/>
            <person name="Lombard V."/>
            <person name="Lucas S."/>
            <person name="Lundell T."/>
            <person name="Martin R."/>
            <person name="McLaughlin D.J."/>
            <person name="Morgenstern I."/>
            <person name="Morin E."/>
            <person name="Murat C."/>
            <person name="Nagy L.G."/>
            <person name="Nolan M."/>
            <person name="Ohm R.A."/>
            <person name="Patyshakuliyeva A."/>
            <person name="Rokas A."/>
            <person name="Ruiz-Duenas F.J."/>
            <person name="Sabat G."/>
            <person name="Salamov A."/>
            <person name="Samejima M."/>
            <person name="Schmutz J."/>
            <person name="Slot J.C."/>
            <person name="St John F."/>
            <person name="Stenlid J."/>
            <person name="Sun H."/>
            <person name="Sun S."/>
            <person name="Syed K."/>
            <person name="Tsang A."/>
            <person name="Wiebenga A."/>
            <person name="Young D."/>
            <person name="Pisabarro A."/>
            <person name="Eastwood D.C."/>
            <person name="Martin F."/>
            <person name="Cullen D."/>
            <person name="Grigoriev I.V."/>
            <person name="Hibbett D.S."/>
        </authorList>
    </citation>
    <scope>NUCLEOTIDE SEQUENCE [LARGE SCALE GENOMIC DNA]</scope>
    <source>
        <strain evidence="5">RWD-64-598 SS2</strain>
    </source>
</reference>
<dbReference type="OMA" id="NIMINQH"/>
<evidence type="ECO:0000256" key="2">
    <source>
        <dbReference type="ARBA" id="ARBA00022840"/>
    </source>
</evidence>
<keyword evidence="2" id="KW-0067">ATP-binding</keyword>
<dbReference type="GO" id="GO:0005524">
    <property type="term" value="F:ATP binding"/>
    <property type="evidence" value="ECO:0007669"/>
    <property type="project" value="UniProtKB-KW"/>
</dbReference>
<dbReference type="PROSITE" id="PS50011">
    <property type="entry name" value="PROTEIN_KINASE_DOM"/>
    <property type="match status" value="1"/>
</dbReference>
<keyword evidence="5" id="KW-1185">Reference proteome</keyword>
<evidence type="ECO:0000259" key="3">
    <source>
        <dbReference type="PROSITE" id="PS50011"/>
    </source>
</evidence>
<dbReference type="PANTHER" id="PTHR44329:SF298">
    <property type="entry name" value="MIXED LINEAGE KINASE DOMAIN-LIKE PROTEIN"/>
    <property type="match status" value="1"/>
</dbReference>
<protein>
    <submittedName>
        <fullName evidence="4">Kinase-like protein</fullName>
    </submittedName>
</protein>
<dbReference type="KEGG" id="cput:CONPUDRAFT_56916"/>
<evidence type="ECO:0000313" key="5">
    <source>
        <dbReference type="Proteomes" id="UP000053558"/>
    </source>
</evidence>
<dbReference type="Pfam" id="PF07714">
    <property type="entry name" value="PK_Tyr_Ser-Thr"/>
    <property type="match status" value="1"/>
</dbReference>
<dbReference type="SMART" id="SM00220">
    <property type="entry name" value="S_TKc"/>
    <property type="match status" value="1"/>
</dbReference>
<dbReference type="PROSITE" id="PS00108">
    <property type="entry name" value="PROTEIN_KINASE_ST"/>
    <property type="match status" value="1"/>
</dbReference>
<dbReference type="OrthoDB" id="122279at2759"/>
<organism evidence="4 5">
    <name type="scientific">Coniophora puteana (strain RWD-64-598)</name>
    <name type="common">Brown rot fungus</name>
    <dbReference type="NCBI Taxonomy" id="741705"/>
    <lineage>
        <taxon>Eukaryota</taxon>
        <taxon>Fungi</taxon>
        <taxon>Dikarya</taxon>
        <taxon>Basidiomycota</taxon>
        <taxon>Agaricomycotina</taxon>
        <taxon>Agaricomycetes</taxon>
        <taxon>Agaricomycetidae</taxon>
        <taxon>Boletales</taxon>
        <taxon>Coniophorineae</taxon>
        <taxon>Coniophoraceae</taxon>
        <taxon>Coniophora</taxon>
    </lineage>
</organism>
<evidence type="ECO:0000313" key="4">
    <source>
        <dbReference type="EMBL" id="EIW80727.1"/>
    </source>
</evidence>
<proteinExistence type="predicted"/>
<dbReference type="Gene3D" id="1.10.510.10">
    <property type="entry name" value="Transferase(Phosphotransferase) domain 1"/>
    <property type="match status" value="1"/>
</dbReference>
<accession>A0A5M3MNW9</accession>
<dbReference type="SUPFAM" id="SSF56112">
    <property type="entry name" value="Protein kinase-like (PK-like)"/>
    <property type="match status" value="1"/>
</dbReference>
<dbReference type="InterPro" id="IPR051681">
    <property type="entry name" value="Ser/Thr_Kinases-Pseudokinases"/>
</dbReference>
<gene>
    <name evidence="4" type="ORF">CONPUDRAFT_56916</name>
</gene>
<name>A0A5M3MNW9_CONPW</name>
<dbReference type="GeneID" id="19207836"/>
<dbReference type="Proteomes" id="UP000053558">
    <property type="component" value="Unassembled WGS sequence"/>
</dbReference>
<dbReference type="EMBL" id="JH711579">
    <property type="protein sequence ID" value="EIW80727.1"/>
    <property type="molecule type" value="Genomic_DNA"/>
</dbReference>
<comment type="caution">
    <text evidence="4">The sequence shown here is derived from an EMBL/GenBank/DDBJ whole genome shotgun (WGS) entry which is preliminary data.</text>
</comment>
<feature type="domain" description="Protein kinase" evidence="3">
    <location>
        <begin position="29"/>
        <end position="300"/>
    </location>
</feature>
<keyword evidence="4" id="KW-0808">Transferase</keyword>
<dbReference type="PANTHER" id="PTHR44329">
    <property type="entry name" value="SERINE/THREONINE-PROTEIN KINASE TNNI3K-RELATED"/>
    <property type="match status" value="1"/>
</dbReference>
<dbReference type="GO" id="GO:0004674">
    <property type="term" value="F:protein serine/threonine kinase activity"/>
    <property type="evidence" value="ECO:0007669"/>
    <property type="project" value="TreeGrafter"/>
</dbReference>
<keyword evidence="4" id="KW-0418">Kinase</keyword>
<dbReference type="InterPro" id="IPR008271">
    <property type="entry name" value="Ser/Thr_kinase_AS"/>
</dbReference>
<sequence>MQRTFLHALIKLATKSGRFPQCLKLRSLAWESQPFSGGGFGDVYKGSVKSRPDVPLAIKVVKVYQSSRKDRLLKSFSSEAVVWSHLRHPNVLPFYGVFQQGDATLCLVSPYMGRGNVRSYLREGSKRVNRMLLALDAARGLEYLHNHNPTIVHADIKGVNILVSNSGRACLADFGFATAKDTNQAQAQSTMPSALTVAWSAPEILISFGKPGHQAHTTKSDMYSFGCVCYEIFCERDPFHGAGLPIVLGLIISGKRPERPERGAALHLNDELWRFMSRCWVENANERPSASDAVRLLERLAAKTGVGGAGEPQSTDEWDYSILEEILAETVHPFSMLLGVSMPPS</sequence>
<dbReference type="InterPro" id="IPR001245">
    <property type="entry name" value="Ser-Thr/Tyr_kinase_cat_dom"/>
</dbReference>
<keyword evidence="1" id="KW-0547">Nucleotide-binding</keyword>
<evidence type="ECO:0000256" key="1">
    <source>
        <dbReference type="ARBA" id="ARBA00022741"/>
    </source>
</evidence>
<dbReference type="InterPro" id="IPR000719">
    <property type="entry name" value="Prot_kinase_dom"/>
</dbReference>